<dbReference type="InterPro" id="IPR002934">
    <property type="entry name" value="Polymerase_NTP_transf_dom"/>
</dbReference>
<dbReference type="InterPro" id="IPR052548">
    <property type="entry name" value="Type_VII_TA_antitoxin"/>
</dbReference>
<evidence type="ECO:0000313" key="2">
    <source>
        <dbReference type="EMBL" id="SHJ52857.1"/>
    </source>
</evidence>
<dbReference type="Pfam" id="PF01909">
    <property type="entry name" value="NTP_transf_2"/>
    <property type="match status" value="1"/>
</dbReference>
<gene>
    <name evidence="2" type="ORF">SAMN05444280_1225</name>
</gene>
<keyword evidence="3" id="KW-1185">Reference proteome</keyword>
<dbReference type="PANTHER" id="PTHR33933:SF1">
    <property type="entry name" value="PROTEIN ADENYLYLTRANSFERASE MNTA-RELATED"/>
    <property type="match status" value="1"/>
</dbReference>
<dbReference type="STRING" id="1168035.SAMN05444280_1225"/>
<dbReference type="Gene3D" id="3.30.460.10">
    <property type="entry name" value="Beta Polymerase, domain 2"/>
    <property type="match status" value="1"/>
</dbReference>
<dbReference type="RefSeq" id="WP_073170506.1">
    <property type="nucleotide sequence ID" value="NZ_FQZE01000022.1"/>
</dbReference>
<accession>A0A1M6K1P7</accession>
<name>A0A1M6K1P7_9BACT</name>
<evidence type="ECO:0000313" key="3">
    <source>
        <dbReference type="Proteomes" id="UP000184050"/>
    </source>
</evidence>
<organism evidence="2 3">
    <name type="scientific">Tangfeifania diversioriginum</name>
    <dbReference type="NCBI Taxonomy" id="1168035"/>
    <lineage>
        <taxon>Bacteria</taxon>
        <taxon>Pseudomonadati</taxon>
        <taxon>Bacteroidota</taxon>
        <taxon>Bacteroidia</taxon>
        <taxon>Marinilabiliales</taxon>
        <taxon>Prolixibacteraceae</taxon>
        <taxon>Tangfeifania</taxon>
    </lineage>
</organism>
<proteinExistence type="predicted"/>
<protein>
    <submittedName>
        <fullName evidence="2">Predicted nucleotidyltransferase</fullName>
    </submittedName>
</protein>
<dbReference type="AlphaFoldDB" id="A0A1M6K1P7"/>
<evidence type="ECO:0000259" key="1">
    <source>
        <dbReference type="Pfam" id="PF01909"/>
    </source>
</evidence>
<feature type="domain" description="Polymerase nucleotidyl transferase" evidence="1">
    <location>
        <begin position="10"/>
        <end position="89"/>
    </location>
</feature>
<reference evidence="2 3" key="1">
    <citation type="submission" date="2016-11" db="EMBL/GenBank/DDBJ databases">
        <authorList>
            <person name="Jaros S."/>
            <person name="Januszkiewicz K."/>
            <person name="Wedrychowicz H."/>
        </authorList>
    </citation>
    <scope>NUCLEOTIDE SEQUENCE [LARGE SCALE GENOMIC DNA]</scope>
    <source>
        <strain evidence="2 3">DSM 27063</strain>
    </source>
</reference>
<dbReference type="GO" id="GO:0016779">
    <property type="term" value="F:nucleotidyltransferase activity"/>
    <property type="evidence" value="ECO:0007669"/>
    <property type="project" value="InterPro"/>
</dbReference>
<dbReference type="Proteomes" id="UP000184050">
    <property type="component" value="Unassembled WGS sequence"/>
</dbReference>
<dbReference type="CDD" id="cd05403">
    <property type="entry name" value="NT_KNTase_like"/>
    <property type="match status" value="1"/>
</dbReference>
<dbReference type="InterPro" id="IPR043519">
    <property type="entry name" value="NT_sf"/>
</dbReference>
<keyword evidence="2" id="KW-0808">Transferase</keyword>
<sequence length="107" mass="12452">MTDRELNIAREINNRIKKKDSNASVILFGSHARGKANSESDWDILILIDSPKTDRSVEMKYRNELFNLELELGEPISTLIYSKEEWYKKYSKTPLFENIENEGIVLS</sequence>
<dbReference type="SUPFAM" id="SSF81301">
    <property type="entry name" value="Nucleotidyltransferase"/>
    <property type="match status" value="1"/>
</dbReference>
<dbReference type="EMBL" id="FQZE01000022">
    <property type="protein sequence ID" value="SHJ52857.1"/>
    <property type="molecule type" value="Genomic_DNA"/>
</dbReference>
<dbReference type="OrthoDB" id="9803106at2"/>
<dbReference type="PANTHER" id="PTHR33933">
    <property type="entry name" value="NUCLEOTIDYLTRANSFERASE"/>
    <property type="match status" value="1"/>
</dbReference>